<evidence type="ECO:0000313" key="6">
    <source>
        <dbReference type="EMBL" id="VDK22796.1"/>
    </source>
</evidence>
<evidence type="ECO:0000256" key="2">
    <source>
        <dbReference type="ARBA" id="ARBA00022846"/>
    </source>
</evidence>
<evidence type="ECO:0000256" key="5">
    <source>
        <dbReference type="ARBA" id="ARBA00035651"/>
    </source>
</evidence>
<dbReference type="PANTHER" id="PTHR14952">
    <property type="entry name" value="ROPPORIN-1-LIKE PROTEIN"/>
    <property type="match status" value="1"/>
</dbReference>
<reference evidence="8" key="1">
    <citation type="submission" date="2017-02" db="UniProtKB">
        <authorList>
            <consortium name="WormBaseParasite"/>
        </authorList>
    </citation>
    <scope>IDENTIFICATION</scope>
</reference>
<keyword evidence="2" id="KW-0282">Flagellum</keyword>
<sequence length="260" mass="29384">MPISEEPYYCHEQIEIPPLLPDILKQFTKAAIRTQPKDPLVWSYEYFKALAHNEVPPVKDRLEMAVSSQKTGTGLTPGLLKILHNQLGGFQRVNICKIEEKWLALALPLERLQEIWRIGNFGDDARWLHFFAIAATQVAPTLATTMKLLCELLTSDPEGGPARVSFELFSDLYRYLAQVDGNVPLAHQEQILTYLSFDVCVFAFSIFPEVKDVFTERLLGSDYGNDCEKPTRKVSVHLPCLPPRHGNCSRDSRLLLACGI</sequence>
<dbReference type="InterPro" id="IPR047844">
    <property type="entry name" value="ROP_DD"/>
</dbReference>
<dbReference type="SUPFAM" id="SSF47391">
    <property type="entry name" value="Dimerization-anchoring domain of cAMP-dependent PK regulatory subunit"/>
    <property type="match status" value="1"/>
</dbReference>
<name>A0A0R3VV79_TAEAS</name>
<dbReference type="PANTHER" id="PTHR14952:SF9">
    <property type="entry name" value="EF-HAND DOMAIN-CONTAINING PROTEIN"/>
    <property type="match status" value="1"/>
</dbReference>
<dbReference type="STRING" id="60517.A0A0R3VV79"/>
<dbReference type="Proteomes" id="UP000282613">
    <property type="component" value="Unassembled WGS sequence"/>
</dbReference>
<dbReference type="EMBL" id="UYRS01000296">
    <property type="protein sequence ID" value="VDK22796.1"/>
    <property type="molecule type" value="Genomic_DNA"/>
</dbReference>
<accession>A0A0R3VV79</accession>
<comment type="similarity">
    <text evidence="5">Belongs to the ropporin family.</text>
</comment>
<proteinExistence type="inferred from homology"/>
<dbReference type="OrthoDB" id="10067602at2759"/>
<evidence type="ECO:0000256" key="1">
    <source>
        <dbReference type="ARBA" id="ARBA00004230"/>
    </source>
</evidence>
<dbReference type="Gene3D" id="1.20.890.10">
    <property type="entry name" value="cAMP-dependent protein kinase regulatory subunit, dimerization-anchoring domain"/>
    <property type="match status" value="1"/>
</dbReference>
<comment type="subcellular location">
    <subcellularLocation>
        <location evidence="1">Cell projection</location>
        <location evidence="1">Cilium</location>
        <location evidence="1">Flagellum</location>
    </subcellularLocation>
</comment>
<dbReference type="AlphaFoldDB" id="A0A0R3VV79"/>
<gene>
    <name evidence="6" type="ORF">TASK_LOCUS1280</name>
</gene>
<keyword evidence="4" id="KW-0966">Cell projection</keyword>
<evidence type="ECO:0000313" key="7">
    <source>
        <dbReference type="Proteomes" id="UP000282613"/>
    </source>
</evidence>
<evidence type="ECO:0000313" key="8">
    <source>
        <dbReference type="WBParaSite" id="TASK_0000127901-mRNA-1"/>
    </source>
</evidence>
<dbReference type="GO" id="GO:0031514">
    <property type="term" value="C:motile cilium"/>
    <property type="evidence" value="ECO:0007669"/>
    <property type="project" value="UniProtKB-SubCell"/>
</dbReference>
<keyword evidence="3" id="KW-0969">Cilium</keyword>
<dbReference type="WBParaSite" id="TASK_0000127901-mRNA-1">
    <property type="protein sequence ID" value="TASK_0000127901-mRNA-1"/>
    <property type="gene ID" value="TASK_0000127901"/>
</dbReference>
<organism evidence="8">
    <name type="scientific">Taenia asiatica</name>
    <name type="common">Asian tapeworm</name>
    <dbReference type="NCBI Taxonomy" id="60517"/>
    <lineage>
        <taxon>Eukaryota</taxon>
        <taxon>Metazoa</taxon>
        <taxon>Spiralia</taxon>
        <taxon>Lophotrochozoa</taxon>
        <taxon>Platyhelminthes</taxon>
        <taxon>Cestoda</taxon>
        <taxon>Eucestoda</taxon>
        <taxon>Cyclophyllidea</taxon>
        <taxon>Taeniidae</taxon>
        <taxon>Taenia</taxon>
    </lineage>
</organism>
<reference evidence="6 7" key="2">
    <citation type="submission" date="2018-11" db="EMBL/GenBank/DDBJ databases">
        <authorList>
            <consortium name="Pathogen Informatics"/>
        </authorList>
    </citation>
    <scope>NUCLEOTIDE SEQUENCE [LARGE SCALE GENOMIC DNA]</scope>
</reference>
<evidence type="ECO:0000256" key="3">
    <source>
        <dbReference type="ARBA" id="ARBA00023069"/>
    </source>
</evidence>
<keyword evidence="7" id="KW-1185">Reference proteome</keyword>
<evidence type="ECO:0000256" key="4">
    <source>
        <dbReference type="ARBA" id="ARBA00023273"/>
    </source>
</evidence>
<protein>
    <submittedName>
        <fullName evidence="8">Ropporin-1-like protein</fullName>
    </submittedName>
</protein>
<dbReference type="CDD" id="cd23019">
    <property type="entry name" value="DD_ROP"/>
    <property type="match status" value="1"/>
</dbReference>